<dbReference type="EMBL" id="QZJW01000019">
    <property type="protein sequence ID" value="RJO61457.1"/>
    <property type="molecule type" value="Genomic_DNA"/>
</dbReference>
<reference evidence="2 3" key="1">
    <citation type="journal article" date="2017" name="ISME J.">
        <title>Energy and carbon metabolisms in a deep terrestrial subsurface fluid microbial community.</title>
        <authorList>
            <person name="Momper L."/>
            <person name="Jungbluth S.P."/>
            <person name="Lee M.D."/>
            <person name="Amend J.P."/>
        </authorList>
    </citation>
    <scope>NUCLEOTIDE SEQUENCE [LARGE SCALE GENOMIC DNA]</scope>
    <source>
        <strain evidence="2">SURF_29</strain>
    </source>
</reference>
<dbReference type="InterPro" id="IPR038116">
    <property type="entry name" value="TrpR-like_sf"/>
</dbReference>
<organism evidence="2 3">
    <name type="scientific">candidate division WS5 bacterium</name>
    <dbReference type="NCBI Taxonomy" id="2093353"/>
    <lineage>
        <taxon>Bacteria</taxon>
        <taxon>candidate division WS5</taxon>
    </lineage>
</organism>
<proteinExistence type="predicted"/>
<dbReference type="InterPro" id="IPR000831">
    <property type="entry name" value="Trp_repress"/>
</dbReference>
<dbReference type="Gene3D" id="1.10.1270.10">
    <property type="entry name" value="TrpR-like"/>
    <property type="match status" value="1"/>
</dbReference>
<comment type="caution">
    <text evidence="2">The sequence shown here is derived from an EMBL/GenBank/DDBJ whole genome shotgun (WGS) entry which is preliminary data.</text>
</comment>
<evidence type="ECO:0000313" key="3">
    <source>
        <dbReference type="Proteomes" id="UP000285655"/>
    </source>
</evidence>
<evidence type="ECO:0008006" key="4">
    <source>
        <dbReference type="Google" id="ProtNLM"/>
    </source>
</evidence>
<dbReference type="AlphaFoldDB" id="A0A419DEF1"/>
<dbReference type="GO" id="GO:0043565">
    <property type="term" value="F:sequence-specific DNA binding"/>
    <property type="evidence" value="ECO:0007669"/>
    <property type="project" value="InterPro"/>
</dbReference>
<feature type="region of interest" description="Disordered" evidence="1">
    <location>
        <begin position="96"/>
        <end position="123"/>
    </location>
</feature>
<accession>A0A419DEF1</accession>
<gene>
    <name evidence="2" type="ORF">C4544_03010</name>
</gene>
<evidence type="ECO:0000256" key="1">
    <source>
        <dbReference type="SAM" id="MobiDB-lite"/>
    </source>
</evidence>
<dbReference type="PANTHER" id="PTHR40080:SF1">
    <property type="entry name" value="TRPR-LIKE PROTEIN YERC_YECD"/>
    <property type="match status" value="1"/>
</dbReference>
<dbReference type="InterPro" id="IPR010921">
    <property type="entry name" value="Trp_repressor/repl_initiator"/>
</dbReference>
<dbReference type="GO" id="GO:0003700">
    <property type="term" value="F:DNA-binding transcription factor activity"/>
    <property type="evidence" value="ECO:0007669"/>
    <property type="project" value="InterPro"/>
</dbReference>
<dbReference type="InterPro" id="IPR013368">
    <property type="entry name" value="YecD_YerC"/>
</dbReference>
<evidence type="ECO:0000313" key="2">
    <source>
        <dbReference type="EMBL" id="RJO61457.1"/>
    </source>
</evidence>
<sequence>MEKRKNTKYVGKRLFWHKKEIKEVVGLLVEAKTDTEVELIFDRILTTREINDVARRYKVLKMIEEGKSYADIMTETGMSSSVICRLSAKCGYGFQKSSGLRKPRSKGASSRKRTIKYKGVKVR</sequence>
<protein>
    <recommendedName>
        <fullName evidence="4">TrpR like protein, YerC/YecD</fullName>
    </recommendedName>
</protein>
<name>A0A419DEF1_9BACT</name>
<dbReference type="PANTHER" id="PTHR40080">
    <property type="entry name" value="LMO1763 PROTEIN"/>
    <property type="match status" value="1"/>
</dbReference>
<dbReference type="Pfam" id="PF01371">
    <property type="entry name" value="Trp_repressor"/>
    <property type="match status" value="1"/>
</dbReference>
<dbReference type="Proteomes" id="UP000285655">
    <property type="component" value="Unassembled WGS sequence"/>
</dbReference>
<feature type="compositionally biased region" description="Basic residues" evidence="1">
    <location>
        <begin position="99"/>
        <end position="123"/>
    </location>
</feature>
<dbReference type="NCBIfam" id="TIGR02531">
    <property type="entry name" value="yecD_yerC"/>
    <property type="match status" value="1"/>
</dbReference>
<dbReference type="SUPFAM" id="SSF48295">
    <property type="entry name" value="TrpR-like"/>
    <property type="match status" value="1"/>
</dbReference>